<feature type="region of interest" description="Disordered" evidence="5">
    <location>
        <begin position="232"/>
        <end position="283"/>
    </location>
</feature>
<evidence type="ECO:0000259" key="7">
    <source>
        <dbReference type="PROSITE" id="PS50115"/>
    </source>
</evidence>
<dbReference type="CDD" id="cd08204">
    <property type="entry name" value="ArfGap"/>
    <property type="match status" value="1"/>
</dbReference>
<evidence type="ECO:0000256" key="2">
    <source>
        <dbReference type="ARBA" id="ARBA00022771"/>
    </source>
</evidence>
<name>A0A8J5XR46_DIALT</name>
<keyword evidence="3" id="KW-0862">Zinc</keyword>
<dbReference type="GO" id="GO:0008270">
    <property type="term" value="F:zinc ion binding"/>
    <property type="evidence" value="ECO:0007669"/>
    <property type="project" value="UniProtKB-KW"/>
</dbReference>
<reference evidence="8" key="1">
    <citation type="submission" date="2021-05" db="EMBL/GenBank/DDBJ databases">
        <title>The genome of the haptophyte Pavlova lutheri (Diacronema luteri, Pavlovales) - a model for lipid biosynthesis in eukaryotic algae.</title>
        <authorList>
            <person name="Hulatt C.J."/>
            <person name="Posewitz M.C."/>
        </authorList>
    </citation>
    <scope>NUCLEOTIDE SEQUENCE</scope>
    <source>
        <strain evidence="8">NIVA-4/92</strain>
    </source>
</reference>
<dbReference type="PROSITE" id="PS50115">
    <property type="entry name" value="ARFGAP"/>
    <property type="match status" value="1"/>
</dbReference>
<dbReference type="PRINTS" id="PR00405">
    <property type="entry name" value="REVINTRACTNG"/>
</dbReference>
<organism evidence="8 9">
    <name type="scientific">Diacronema lutheri</name>
    <name type="common">Unicellular marine alga</name>
    <name type="synonym">Monochrysis lutheri</name>
    <dbReference type="NCBI Taxonomy" id="2081491"/>
    <lineage>
        <taxon>Eukaryota</taxon>
        <taxon>Haptista</taxon>
        <taxon>Haptophyta</taxon>
        <taxon>Pavlovophyceae</taxon>
        <taxon>Pavlovales</taxon>
        <taxon>Pavlovaceae</taxon>
        <taxon>Diacronema</taxon>
    </lineage>
</organism>
<dbReference type="EMBL" id="JAGTXO010000001">
    <property type="protein sequence ID" value="KAG8470158.1"/>
    <property type="molecule type" value="Genomic_DNA"/>
</dbReference>
<evidence type="ECO:0000256" key="5">
    <source>
        <dbReference type="SAM" id="MobiDB-lite"/>
    </source>
</evidence>
<evidence type="ECO:0000313" key="8">
    <source>
        <dbReference type="EMBL" id="KAG8470158.1"/>
    </source>
</evidence>
<feature type="domain" description="PH" evidence="6">
    <location>
        <begin position="454"/>
        <end position="601"/>
    </location>
</feature>
<proteinExistence type="predicted"/>
<dbReference type="OrthoDB" id="10266696at2759"/>
<dbReference type="InterPro" id="IPR001849">
    <property type="entry name" value="PH_domain"/>
</dbReference>
<evidence type="ECO:0000256" key="4">
    <source>
        <dbReference type="PROSITE-ProRule" id="PRU00288"/>
    </source>
</evidence>
<evidence type="ECO:0008006" key="10">
    <source>
        <dbReference type="Google" id="ProtNLM"/>
    </source>
</evidence>
<feature type="region of interest" description="Disordered" evidence="5">
    <location>
        <begin position="508"/>
        <end position="529"/>
    </location>
</feature>
<dbReference type="Gene3D" id="1.10.220.150">
    <property type="entry name" value="Arf GTPase activating protein"/>
    <property type="match status" value="1"/>
</dbReference>
<dbReference type="SMART" id="SM00233">
    <property type="entry name" value="PH"/>
    <property type="match status" value="1"/>
</dbReference>
<keyword evidence="9" id="KW-1185">Reference proteome</keyword>
<dbReference type="Gene3D" id="2.30.29.30">
    <property type="entry name" value="Pleckstrin-homology domain (PH domain)/Phosphotyrosine-binding domain (PTB)"/>
    <property type="match status" value="1"/>
</dbReference>
<dbReference type="GO" id="GO:0005096">
    <property type="term" value="F:GTPase activator activity"/>
    <property type="evidence" value="ECO:0007669"/>
    <property type="project" value="InterPro"/>
</dbReference>
<sequence>MAAARDPVISPACCHDHPLYYDAATAVRDDVEKLVDKLRRAHALSERYCTLGAKMAAISTELASELVGAASLCEADGLSNALGVQASDEGAEVATQPSQHLAMIAAALVRTALASEMLAAQMRAIVCEPLREVIEDPNGPGAVAGRHAELTAASHALHEALLDTLRPGVGAGSRPRASDISRGAASATFAAKGAARGVGGMFSKLMGQGNVSMIASVASQIDESLGISSLAEPSSAAPVGTAGQSTQPPTREPSARALAAGKGGREAGKEADEDAPPPSADERLVESQLAFAAARLEFELRAREAAHRAREGIVVCARALFFGHLTYVHQAAAALDAAEGPVLRLAAESGSDEERAARRAASARTARARLAALAAAARAARGGAPADGLAVRLPQPLLPYAPRAQHLLWAGRPADSDGADGGAPGGALRVPSLRALAVSLRTDDTPRPSPSARVDCVCGFMHRIVDTPLGKSWKRVWVEMVDGRLYIYRVHSRPDGVTYVSSPVNARAAPSAAEQPPTGASDAATGGAGGAGGALAAGGVLARSPYAEETIDLLTSSARSGRDPLLMHSIEVRQPQSAILLQPPTAAEQRAWLAGLQRGVHARLEQQLKAAHSAAPPGSGAAGAAAAGSAAGGARPAPGAADAHADADADADAGAEAEALVPLLGLSCDDCGAPDAQWASINLAVLLCPDCAGCHRSLGTHVSKVRSLTLDRLDCATLRALAKVHGARAPADARAPALVGPNAVYEARVPASLARPVACTVREQKEVWIRLKYEMREFLPHVPAPAAAEAPAPSDAHAAETRLVRAVETGDMLACLWALLLLRGVPRRADAIARALAIAEASGEAELAELVRQHVVHARPALAAPAAAEPAPAGGAPPLFAAAAQLPRGMPPLPPLPLLAAVDSARSEPIKPAMAAPPESALQPPLTPADVPDMLLAVPSLGVGASAPRSGADAPDALASAQLEAELQVPGLGLAPAPAPAASEPATPPPFS</sequence>
<evidence type="ECO:0000256" key="3">
    <source>
        <dbReference type="ARBA" id="ARBA00022833"/>
    </source>
</evidence>
<dbReference type="InterPro" id="IPR045258">
    <property type="entry name" value="ACAP1/2/3-like"/>
</dbReference>
<dbReference type="InterPro" id="IPR038508">
    <property type="entry name" value="ArfGAP_dom_sf"/>
</dbReference>
<keyword evidence="2 4" id="KW-0863">Zinc-finger</keyword>
<accession>A0A8J5XR46</accession>
<dbReference type="Proteomes" id="UP000751190">
    <property type="component" value="Unassembled WGS sequence"/>
</dbReference>
<evidence type="ECO:0000313" key="9">
    <source>
        <dbReference type="Proteomes" id="UP000751190"/>
    </source>
</evidence>
<dbReference type="AlphaFoldDB" id="A0A8J5XR46"/>
<gene>
    <name evidence="8" type="ORF">KFE25_008579</name>
</gene>
<dbReference type="SUPFAM" id="SSF50729">
    <property type="entry name" value="PH domain-like"/>
    <property type="match status" value="1"/>
</dbReference>
<feature type="domain" description="Arf-GAP" evidence="7">
    <location>
        <begin position="668"/>
        <end position="789"/>
    </location>
</feature>
<dbReference type="SUPFAM" id="SSF57863">
    <property type="entry name" value="ArfGap/RecO-like zinc finger"/>
    <property type="match status" value="1"/>
</dbReference>
<evidence type="ECO:0000259" key="6">
    <source>
        <dbReference type="PROSITE" id="PS50003"/>
    </source>
</evidence>
<evidence type="ECO:0000256" key="1">
    <source>
        <dbReference type="ARBA" id="ARBA00022723"/>
    </source>
</evidence>
<dbReference type="PANTHER" id="PTHR23180">
    <property type="entry name" value="CENTAURIN/ARF"/>
    <property type="match status" value="1"/>
</dbReference>
<feature type="region of interest" description="Disordered" evidence="5">
    <location>
        <begin position="970"/>
        <end position="992"/>
    </location>
</feature>
<keyword evidence="1" id="KW-0479">Metal-binding</keyword>
<feature type="compositionally biased region" description="Low complexity" evidence="5">
    <location>
        <begin position="610"/>
        <end position="642"/>
    </location>
</feature>
<feature type="region of interest" description="Disordered" evidence="5">
    <location>
        <begin position="607"/>
        <end position="649"/>
    </location>
</feature>
<protein>
    <recommendedName>
        <fullName evidence="10">Arf-GAP domain-containing protein</fullName>
    </recommendedName>
</protein>
<dbReference type="Pfam" id="PF01412">
    <property type="entry name" value="ArfGap"/>
    <property type="match status" value="1"/>
</dbReference>
<comment type="caution">
    <text evidence="8">The sequence shown here is derived from an EMBL/GenBank/DDBJ whole genome shotgun (WGS) entry which is preliminary data.</text>
</comment>
<dbReference type="PROSITE" id="PS50003">
    <property type="entry name" value="PH_DOMAIN"/>
    <property type="match status" value="1"/>
</dbReference>
<dbReference type="InterPro" id="IPR011993">
    <property type="entry name" value="PH-like_dom_sf"/>
</dbReference>
<dbReference type="PANTHER" id="PTHR23180:SF160">
    <property type="entry name" value="ADP-RIBOSYLATION FACTOR GTPASE-ACTIVATING PROTEIN EFFECTOR PROTEIN 1"/>
    <property type="match status" value="1"/>
</dbReference>
<dbReference type="SMART" id="SM00105">
    <property type="entry name" value="ArfGap"/>
    <property type="match status" value="1"/>
</dbReference>
<dbReference type="InterPro" id="IPR001164">
    <property type="entry name" value="ArfGAP_dom"/>
</dbReference>
<dbReference type="InterPro" id="IPR037278">
    <property type="entry name" value="ARFGAP/RecO"/>
</dbReference>